<protein>
    <recommendedName>
        <fullName evidence="2">Prolyl 4-hydroxylase alpha subunit Fe(2+) 2OG dioxygenase domain-containing protein</fullName>
    </recommendedName>
</protein>
<reference evidence="1" key="1">
    <citation type="submission" date="2018-07" db="EMBL/GenBank/DDBJ databases">
        <authorList>
            <person name="Quirk P.G."/>
            <person name="Krulwich T.A."/>
        </authorList>
    </citation>
    <scope>NUCLEOTIDE SEQUENCE</scope>
</reference>
<gene>
    <name evidence="1" type="ORF">DF3PB_610005</name>
</gene>
<name>A0A380TIG8_9ZZZZ</name>
<proteinExistence type="predicted"/>
<evidence type="ECO:0008006" key="2">
    <source>
        <dbReference type="Google" id="ProtNLM"/>
    </source>
</evidence>
<organism evidence="1">
    <name type="scientific">metagenome</name>
    <dbReference type="NCBI Taxonomy" id="256318"/>
    <lineage>
        <taxon>unclassified sequences</taxon>
        <taxon>metagenomes</taxon>
    </lineage>
</organism>
<dbReference type="EMBL" id="UIDG01000568">
    <property type="protein sequence ID" value="SUS08240.1"/>
    <property type="molecule type" value="Genomic_DNA"/>
</dbReference>
<evidence type="ECO:0000313" key="1">
    <source>
        <dbReference type="EMBL" id="SUS08240.1"/>
    </source>
</evidence>
<dbReference type="AlphaFoldDB" id="A0A380TIG8"/>
<sequence>MVHSVLERLDPSHIVLDPQPYIYSTEALDPDYYAELAAAYPSLETVAGSGPLDNNRAYLRQAREVIDNPEIPAIWRDFFAYHTSETFFREMIAFWRAALDRVYPNLDTLLGTPVDQATIGLRSRGKEKAAENKSADVMMDCQFGVNSPVKEKTAVRGPHVDDTHKLYAGLLYFRLPEDSVEGGDLVLYRAKEGSRYFQDGRRDIAERYVEPFRVVPYRANTLVMYLNTPRSIHGVSPRAITPLYRRYINLQCECYRLTEGEFFPVQRDALGRIGSAVRRTLGLRDA</sequence>
<accession>A0A380TIG8</accession>
<dbReference type="Gene3D" id="2.60.120.620">
    <property type="entry name" value="q2cbj1_9rhob like domain"/>
    <property type="match status" value="1"/>
</dbReference>